<dbReference type="InterPro" id="IPR002931">
    <property type="entry name" value="Transglutaminase-like"/>
</dbReference>
<feature type="compositionally biased region" description="Low complexity" evidence="1">
    <location>
        <begin position="416"/>
        <end position="433"/>
    </location>
</feature>
<reference evidence="4" key="1">
    <citation type="submission" date="2016-10" db="EMBL/GenBank/DDBJ databases">
        <authorList>
            <person name="Varghese N."/>
            <person name="Submissions S."/>
        </authorList>
    </citation>
    <scope>NUCLEOTIDE SEQUENCE [LARGE SCALE GENOMIC DNA]</scope>
    <source>
        <strain evidence="4">CGMCC 1.10119</strain>
    </source>
</reference>
<feature type="compositionally biased region" description="Acidic residues" evidence="1">
    <location>
        <begin position="457"/>
        <end position="474"/>
    </location>
</feature>
<dbReference type="Gene3D" id="3.10.620.30">
    <property type="match status" value="1"/>
</dbReference>
<dbReference type="AlphaFoldDB" id="A0A1G9XIW8"/>
<feature type="region of interest" description="Disordered" evidence="1">
    <location>
        <begin position="185"/>
        <end position="209"/>
    </location>
</feature>
<feature type="domain" description="Transglutaminase-like" evidence="2">
    <location>
        <begin position="284"/>
        <end position="354"/>
    </location>
</feature>
<name>A0A1G9XIW8_9EURY</name>
<protein>
    <submittedName>
        <fullName evidence="3">Transglutaminase-like enzyme, putative cysteine protease</fullName>
    </submittedName>
</protein>
<dbReference type="InterPro" id="IPR021878">
    <property type="entry name" value="TgpA_N"/>
</dbReference>
<keyword evidence="4" id="KW-1185">Reference proteome</keyword>
<dbReference type="GO" id="GO:0006508">
    <property type="term" value="P:proteolysis"/>
    <property type="evidence" value="ECO:0007669"/>
    <property type="project" value="UniProtKB-KW"/>
</dbReference>
<dbReference type="PANTHER" id="PTHR42736:SF1">
    <property type="entry name" value="PROTEIN-GLUTAMINE GAMMA-GLUTAMYLTRANSFERASE"/>
    <property type="match status" value="1"/>
</dbReference>
<dbReference type="STRING" id="660521.SAMN04487949_3013"/>
<feature type="compositionally biased region" description="Acidic residues" evidence="1">
    <location>
        <begin position="1002"/>
        <end position="1014"/>
    </location>
</feature>
<feature type="compositionally biased region" description="Polar residues" evidence="1">
    <location>
        <begin position="385"/>
        <end position="401"/>
    </location>
</feature>
<feature type="compositionally biased region" description="Low complexity" evidence="1">
    <location>
        <begin position="967"/>
        <end position="983"/>
    </location>
</feature>
<evidence type="ECO:0000259" key="2">
    <source>
        <dbReference type="SMART" id="SM00460"/>
    </source>
</evidence>
<dbReference type="Pfam" id="PF11992">
    <property type="entry name" value="TgpA_N"/>
    <property type="match status" value="1"/>
</dbReference>
<dbReference type="GO" id="GO:0008233">
    <property type="term" value="F:peptidase activity"/>
    <property type="evidence" value="ECO:0007669"/>
    <property type="project" value="UniProtKB-KW"/>
</dbReference>
<keyword evidence="3" id="KW-0378">Hydrolase</keyword>
<dbReference type="Pfam" id="PF13559">
    <property type="entry name" value="DUF4129"/>
    <property type="match status" value="1"/>
</dbReference>
<dbReference type="InterPro" id="IPR025403">
    <property type="entry name" value="TgpA-like_C"/>
</dbReference>
<feature type="compositionally biased region" description="Low complexity" evidence="1">
    <location>
        <begin position="991"/>
        <end position="1001"/>
    </location>
</feature>
<dbReference type="InterPro" id="IPR052901">
    <property type="entry name" value="Bact_TGase-like"/>
</dbReference>
<dbReference type="RefSeq" id="WP_089698753.1">
    <property type="nucleotide sequence ID" value="NZ_FNHL01000004.1"/>
</dbReference>
<dbReference type="SMART" id="SM00460">
    <property type="entry name" value="TGc"/>
    <property type="match status" value="1"/>
</dbReference>
<accession>A0A1G9XIW8</accession>
<dbReference type="PANTHER" id="PTHR42736">
    <property type="entry name" value="PROTEIN-GLUTAMINE GAMMA-GLUTAMYLTRANSFERASE"/>
    <property type="match status" value="1"/>
</dbReference>
<proteinExistence type="predicted"/>
<dbReference type="Pfam" id="PF01841">
    <property type="entry name" value="Transglut_core"/>
    <property type="match status" value="1"/>
</dbReference>
<keyword evidence="3" id="KW-0645">Protease</keyword>
<gene>
    <name evidence="3" type="ORF">SAMN04487949_3013</name>
</gene>
<dbReference type="SUPFAM" id="SSF54001">
    <property type="entry name" value="Cysteine proteinases"/>
    <property type="match status" value="1"/>
</dbReference>
<dbReference type="Proteomes" id="UP000199451">
    <property type="component" value="Unassembled WGS sequence"/>
</dbReference>
<sequence>MADRNPFSDVGGREYGRIALVCSCVVALVLAASLVPALAGDAPADSLVFVEGEGSGSDGVGSLDGAHRPQLGALNAANRTDVGGSLADDNGSLRSLSPEVHFTVRSTSAGYWRTGSYDRYTGSGWEQTGAVRPTDGRVDVAGLGDREVQYEVRLNRSATSLPTVWIPQRVDAGDADLLVTDGGAVRADEPVPAGTTYTGTSVRPPSDPDVLRTSGRDYPAAVETRYTRLPDSTPERLTTFTDELTAGARSPYEEAVRIERWLEANKTYSLDASHDGGDVADQFVFEMDAGYCEYFATTMTAMLRSQGVPARYVVGYSTGQATGENAYTVRGMNAHAWVEVYFADVGWVRFDPTPGSERLNAEQQAFEAAGESGSYDGVEEGSPGETFSANDSASGDESTNPPDGAENGTQNGTGTGSAADGTSGSGSEPTAGTPSGGGSAGDGDESESGSESSQSDGESDGDSSSENSVDDDADPSSGYAIDLNTTPVPGASVAVTVTNDGDPAERVEVFFNDASVGRTDANGTVVATVPYTENLTVSIGAADVERRAAVGSVPGVGILDDDRRFALSSDTTVVLQQDAAANESNTSRSYRLETNATLSVTGERVTGNDVLVTASVSGFPVRDAALTLDGEQVARTNRTGRARVTLPTQPGNVTLAVSRGAVSGRETLSLAELGVRVEPSLPLALPLQPVTVRATLGDRPAAGVNATVAGESVGRTDVDGTLRTDLPLADSAAITVQQYGQTARTGVSGLYLNALLVGLPPLALLAGVVVSAARRGVTARSVLRTLGFLVTRLVRHVLALLVGLAEAVDRLLRRTAVALRRALLALRSLVARRRSLSELLAALRAWLHASLTAARSQATAATRGFVSRGRAVAGDETEQVDTAYRTVREAWTRLLALVSLRDVRTKTPGEIRTHAVDVDGLPAPDVDTLVDVFQSVEYGGREPSDRLAHVEDALDGIERAVERREAAANGAGNAPDDGASAEDGAGGAGGAADAADATDTANESDESDESDDTGGDSPEVRA</sequence>
<evidence type="ECO:0000313" key="3">
    <source>
        <dbReference type="EMBL" id="SDM96759.1"/>
    </source>
</evidence>
<dbReference type="OrthoDB" id="18481at2157"/>
<dbReference type="InterPro" id="IPR038765">
    <property type="entry name" value="Papain-like_cys_pep_sf"/>
</dbReference>
<organism evidence="3 4">
    <name type="scientific">Halogranum gelatinilyticum</name>
    <dbReference type="NCBI Taxonomy" id="660521"/>
    <lineage>
        <taxon>Archaea</taxon>
        <taxon>Methanobacteriati</taxon>
        <taxon>Methanobacteriota</taxon>
        <taxon>Stenosarchaea group</taxon>
        <taxon>Halobacteria</taxon>
        <taxon>Halobacteriales</taxon>
        <taxon>Haloferacaceae</taxon>
    </lineage>
</organism>
<evidence type="ECO:0000256" key="1">
    <source>
        <dbReference type="SAM" id="MobiDB-lite"/>
    </source>
</evidence>
<feature type="region of interest" description="Disordered" evidence="1">
    <location>
        <begin position="366"/>
        <end position="487"/>
    </location>
</feature>
<evidence type="ECO:0000313" key="4">
    <source>
        <dbReference type="Proteomes" id="UP000199451"/>
    </source>
</evidence>
<dbReference type="EMBL" id="FNHL01000004">
    <property type="protein sequence ID" value="SDM96759.1"/>
    <property type="molecule type" value="Genomic_DNA"/>
</dbReference>
<feature type="region of interest" description="Disordered" evidence="1">
    <location>
        <begin position="964"/>
        <end position="1022"/>
    </location>
</feature>